<dbReference type="PRINTS" id="PR00508">
    <property type="entry name" value="S21N4MTFRASE"/>
</dbReference>
<dbReference type="RefSeq" id="WP_074652058.1">
    <property type="nucleotide sequence ID" value="NZ_FNSD01000001.1"/>
</dbReference>
<dbReference type="InterPro" id="IPR002941">
    <property type="entry name" value="DNA_methylase_N4/N6"/>
</dbReference>
<dbReference type="InterPro" id="IPR001091">
    <property type="entry name" value="RM_Methyltransferase"/>
</dbReference>
<keyword evidence="1 5" id="KW-0489">Methyltransferase</keyword>
<evidence type="ECO:0000256" key="2">
    <source>
        <dbReference type="ARBA" id="ARBA00022679"/>
    </source>
</evidence>
<dbReference type="GO" id="GO:0003677">
    <property type="term" value="F:DNA binding"/>
    <property type="evidence" value="ECO:0007669"/>
    <property type="project" value="InterPro"/>
</dbReference>
<reference evidence="5 6" key="1">
    <citation type="submission" date="2016-10" db="EMBL/GenBank/DDBJ databases">
        <authorList>
            <person name="de Groot N.N."/>
        </authorList>
    </citation>
    <scope>NUCLEOTIDE SEQUENCE [LARGE SCALE GENOMIC DNA]</scope>
    <source>
        <strain evidence="5 6">AB35.6</strain>
    </source>
</reference>
<organism evidence="5 6">
    <name type="scientific">Terriglobus roseus</name>
    <dbReference type="NCBI Taxonomy" id="392734"/>
    <lineage>
        <taxon>Bacteria</taxon>
        <taxon>Pseudomonadati</taxon>
        <taxon>Acidobacteriota</taxon>
        <taxon>Terriglobia</taxon>
        <taxon>Terriglobales</taxon>
        <taxon>Acidobacteriaceae</taxon>
        <taxon>Terriglobus</taxon>
    </lineage>
</organism>
<dbReference type="InterPro" id="IPR029063">
    <property type="entry name" value="SAM-dependent_MTases_sf"/>
</dbReference>
<name>A0A1H4J3C6_9BACT</name>
<dbReference type="EC" id="2.1.1.-" evidence="3"/>
<dbReference type="Pfam" id="PF01555">
    <property type="entry name" value="N6_N4_Mtase"/>
    <property type="match status" value="1"/>
</dbReference>
<accession>A0A1H4J3C6</accession>
<keyword evidence="2 5" id="KW-0808">Transferase</keyword>
<dbReference type="GO" id="GO:0032259">
    <property type="term" value="P:methylation"/>
    <property type="evidence" value="ECO:0007669"/>
    <property type="project" value="UniProtKB-KW"/>
</dbReference>
<dbReference type="SUPFAM" id="SSF53335">
    <property type="entry name" value="S-adenosyl-L-methionine-dependent methyltransferases"/>
    <property type="match status" value="1"/>
</dbReference>
<dbReference type="Proteomes" id="UP000182409">
    <property type="component" value="Unassembled WGS sequence"/>
</dbReference>
<evidence type="ECO:0000313" key="5">
    <source>
        <dbReference type="EMBL" id="SEB40839.1"/>
    </source>
</evidence>
<evidence type="ECO:0000256" key="1">
    <source>
        <dbReference type="ARBA" id="ARBA00022603"/>
    </source>
</evidence>
<evidence type="ECO:0000256" key="3">
    <source>
        <dbReference type="RuleBase" id="RU362026"/>
    </source>
</evidence>
<comment type="similarity">
    <text evidence="3">Belongs to the N(4)/N(6)-methyltransferase family.</text>
</comment>
<feature type="domain" description="DNA methylase N-4/N-6" evidence="4">
    <location>
        <begin position="26"/>
        <end position="232"/>
    </location>
</feature>
<evidence type="ECO:0000259" key="4">
    <source>
        <dbReference type="Pfam" id="PF01555"/>
    </source>
</evidence>
<gene>
    <name evidence="5" type="ORF">SAMN05443244_0336</name>
</gene>
<dbReference type="GO" id="GO:0008170">
    <property type="term" value="F:N-methyltransferase activity"/>
    <property type="evidence" value="ECO:0007669"/>
    <property type="project" value="InterPro"/>
</dbReference>
<protein>
    <recommendedName>
        <fullName evidence="3">Methyltransferase</fullName>
        <ecNumber evidence="3">2.1.1.-</ecNumber>
    </recommendedName>
</protein>
<dbReference type="Gene3D" id="3.40.50.150">
    <property type="entry name" value="Vaccinia Virus protein VP39"/>
    <property type="match status" value="1"/>
</dbReference>
<sequence>MSPSTTARLMLGDCLERLKEIEDGSVDMVLTDLPYGTTQNPWDSVIPMEQLWAAWKRVCKPGAPIVLFTQQPFTTTVAASNLKQLKSEWIWEKPQGTGFLNANRYPLKNHENILVFCDRMPPYNPQKSFGHGTYTTGRGKKTENYGTFQNQETFCTDGSRYPKTVLAFNPEKGHHPTQKPVPLLEYLIKTYTEPGMTVLDCTMGSGSTGVAALNSGRSFFGIERDEAYFLVAEARIAAAKPLALPEAA</sequence>
<evidence type="ECO:0000313" key="6">
    <source>
        <dbReference type="Proteomes" id="UP000182409"/>
    </source>
</evidence>
<dbReference type="AlphaFoldDB" id="A0A1H4J3C6"/>
<dbReference type="EMBL" id="FNSD01000001">
    <property type="protein sequence ID" value="SEB40839.1"/>
    <property type="molecule type" value="Genomic_DNA"/>
</dbReference>
<proteinExistence type="inferred from homology"/>